<proteinExistence type="inferred from homology"/>
<evidence type="ECO:0000256" key="10">
    <source>
        <dbReference type="PIRSR" id="PIRSR001084-2"/>
    </source>
</evidence>
<evidence type="ECO:0000313" key="15">
    <source>
        <dbReference type="Proteomes" id="UP000182278"/>
    </source>
</evidence>
<dbReference type="InterPro" id="IPR029062">
    <property type="entry name" value="Class_I_gatase-like"/>
</dbReference>
<feature type="binding site" evidence="10">
    <location>
        <position position="141"/>
    </location>
    <ligand>
        <name>substrate</name>
    </ligand>
</feature>
<dbReference type="SUPFAM" id="SSF51445">
    <property type="entry name" value="(Trans)glycosidases"/>
    <property type="match status" value="1"/>
</dbReference>
<dbReference type="GO" id="GO:0005975">
    <property type="term" value="P:carbohydrate metabolic process"/>
    <property type="evidence" value="ECO:0007669"/>
    <property type="project" value="InterPro"/>
</dbReference>
<dbReference type="InterPro" id="IPR003476">
    <property type="entry name" value="Glyco_hydro_42"/>
</dbReference>
<evidence type="ECO:0000256" key="4">
    <source>
        <dbReference type="ARBA" id="ARBA00022723"/>
    </source>
</evidence>
<dbReference type="STRING" id="1817893.AUJ66_00260"/>
<dbReference type="AlphaFoldDB" id="A0A1J4SJG4"/>
<keyword evidence="6 11" id="KW-0862">Zinc</keyword>
<feature type="binding site" evidence="11">
    <location>
        <position position="149"/>
    </location>
    <ligand>
        <name>Zn(2+)</name>
        <dbReference type="ChEBI" id="CHEBI:29105"/>
    </ligand>
</feature>
<comment type="caution">
    <text evidence="14">The sequence shown here is derived from an EMBL/GenBank/DDBJ whole genome shotgun (WGS) entry which is preliminary data.</text>
</comment>
<dbReference type="Proteomes" id="UP000182278">
    <property type="component" value="Unassembled WGS sequence"/>
</dbReference>
<dbReference type="GO" id="GO:0004565">
    <property type="term" value="F:beta-galactosidase activity"/>
    <property type="evidence" value="ECO:0007669"/>
    <property type="project" value="UniProtKB-EC"/>
</dbReference>
<feature type="domain" description="Glycoside hydrolase family 42 N-terminal" evidence="12">
    <location>
        <begin position="6"/>
        <end position="371"/>
    </location>
</feature>
<dbReference type="PANTHER" id="PTHR36447:SF2">
    <property type="entry name" value="BETA-GALACTOSIDASE YESZ"/>
    <property type="match status" value="1"/>
</dbReference>
<organism evidence="14 15">
    <name type="scientific">Candidatus Desantisbacteria bacterium CG1_02_38_46</name>
    <dbReference type="NCBI Taxonomy" id="1817893"/>
    <lineage>
        <taxon>Bacteria</taxon>
        <taxon>Candidatus Desantisiibacteriota</taxon>
    </lineage>
</organism>
<feature type="binding site" evidence="10">
    <location>
        <position position="103"/>
    </location>
    <ligand>
        <name>substrate</name>
    </ligand>
</feature>
<dbReference type="Gene3D" id="2.60.40.1180">
    <property type="entry name" value="Golgi alpha-mannosidase II"/>
    <property type="match status" value="1"/>
</dbReference>
<dbReference type="Pfam" id="PF08532">
    <property type="entry name" value="Glyco_hydro_42M"/>
    <property type="match status" value="1"/>
</dbReference>
<dbReference type="Pfam" id="PF02449">
    <property type="entry name" value="Glyco_hydro_42"/>
    <property type="match status" value="1"/>
</dbReference>
<comment type="similarity">
    <text evidence="2 8">Belongs to the glycosyl hydrolase 42 family.</text>
</comment>
<protein>
    <recommendedName>
        <fullName evidence="3 8">Beta-galactosidase</fullName>
        <shortName evidence="8">Beta-gal</shortName>
        <ecNumber evidence="3 8">3.2.1.23</ecNumber>
    </recommendedName>
</protein>
<dbReference type="EC" id="3.2.1.23" evidence="3 8"/>
<dbReference type="GO" id="GO:0009341">
    <property type="term" value="C:beta-galactosidase complex"/>
    <property type="evidence" value="ECO:0007669"/>
    <property type="project" value="InterPro"/>
</dbReference>
<dbReference type="EMBL" id="MNUO01000004">
    <property type="protein sequence ID" value="OIN98772.1"/>
    <property type="molecule type" value="Genomic_DNA"/>
</dbReference>
<keyword evidence="7 8" id="KW-0326">Glycosidase</keyword>
<dbReference type="CDD" id="cd03143">
    <property type="entry name" value="A4_beta-galactosidase_middle_domain"/>
    <property type="match status" value="1"/>
</dbReference>
<evidence type="ECO:0000256" key="2">
    <source>
        <dbReference type="ARBA" id="ARBA00005940"/>
    </source>
</evidence>
<sequence>MYYGADYYPEHWCEARWEKDAELMAEAGFNAVRIGEFCWSRMETEDGRYDFEWLDRIFEILEKQGIGILLGVPSRGAPPWLIEKDLSMIRVTKEGHRVSSGGRYYTCLSNFLLRDKARELAKKLAEHFGKNSLLIGWHLDNEYAVGNICYCSLCRKKFQAYLGAKYKNIEDLNRVWGTVFWGNEYNEFSQIDPPQIDPSGGFYPAQYQDWMKFNSENTVSLVNLQVEALRKYSKKPITTNAQGGFYAHTVDYFNFFKNQDIAATINYPLFQCYHALEMDSVRGFKKKNFWVVEQRSSDTNFGNIATTSSAPGMIRLWTYQAISQGADGILYFRWRQCPFAHEQLHHGILENDGSRGRYYKEIAFTGKNLRNLQSHLKGSSVISEVAMLTNYPSRWALDRAPYFGKQYEQIVFSVWNALSKFGINIDVLSSENDLSSCKLVILPALYIITDNLIRNLNNYTKNGGFVFITCGSGLKNENNNVIPGTLHPALRRLCGIEIGESCTEEQRRIKIKGKEFDCSVLCQEIVPKKAQVLAKYNNSYIADAAFTRNGNVFYLGTFPEDSFYSYLFSSLLKEANVQHFDDLPEGITLRKRQNGDKELLFLFNETLEDKIVDIGIEGSELLSKSKIKGPFTIKRKNLVIVETGRSNKELKS</sequence>
<reference evidence="14 15" key="1">
    <citation type="journal article" date="2016" name="Environ. Microbiol.">
        <title>Genomic resolution of a cold subsurface aquifer community provides metabolic insights for novel microbes adapted to high CO concentrations.</title>
        <authorList>
            <person name="Probst A.J."/>
            <person name="Castelle C.J."/>
            <person name="Singh A."/>
            <person name="Brown C.T."/>
            <person name="Anantharaman K."/>
            <person name="Sharon I."/>
            <person name="Hug L.A."/>
            <person name="Burstein D."/>
            <person name="Emerson J.B."/>
            <person name="Thomas B.C."/>
            <person name="Banfield J.F."/>
        </authorList>
    </citation>
    <scope>NUCLEOTIDE SEQUENCE [LARGE SCALE GENOMIC DNA]</scope>
    <source>
        <strain evidence="14">CG1_02_38_46</strain>
    </source>
</reference>
<evidence type="ECO:0000259" key="12">
    <source>
        <dbReference type="Pfam" id="PF02449"/>
    </source>
</evidence>
<dbReference type="InterPro" id="IPR013529">
    <property type="entry name" value="Glyco_hydro_42_N"/>
</dbReference>
<accession>A0A1J4SJG4</accession>
<feature type="domain" description="Beta-galactosidase trimerisation" evidence="13">
    <location>
        <begin position="384"/>
        <end position="577"/>
    </location>
</feature>
<feature type="binding site" evidence="11">
    <location>
        <position position="154"/>
    </location>
    <ligand>
        <name>Zn(2+)</name>
        <dbReference type="ChEBI" id="CHEBI:29105"/>
    </ligand>
</feature>
<evidence type="ECO:0000256" key="1">
    <source>
        <dbReference type="ARBA" id="ARBA00001412"/>
    </source>
</evidence>
<feature type="active site" description="Nucleophile" evidence="9">
    <location>
        <position position="293"/>
    </location>
</feature>
<evidence type="ECO:0000256" key="6">
    <source>
        <dbReference type="ARBA" id="ARBA00022833"/>
    </source>
</evidence>
<dbReference type="GO" id="GO:0046872">
    <property type="term" value="F:metal ion binding"/>
    <property type="evidence" value="ECO:0007669"/>
    <property type="project" value="UniProtKB-KW"/>
</dbReference>
<evidence type="ECO:0000259" key="13">
    <source>
        <dbReference type="Pfam" id="PF08532"/>
    </source>
</evidence>
<feature type="binding site" evidence="11">
    <location>
        <position position="151"/>
    </location>
    <ligand>
        <name>Zn(2+)</name>
        <dbReference type="ChEBI" id="CHEBI:29105"/>
    </ligand>
</feature>
<evidence type="ECO:0000256" key="5">
    <source>
        <dbReference type="ARBA" id="ARBA00022801"/>
    </source>
</evidence>
<evidence type="ECO:0000313" key="14">
    <source>
        <dbReference type="EMBL" id="OIN98772.1"/>
    </source>
</evidence>
<keyword evidence="5 8" id="KW-0378">Hydrolase</keyword>
<keyword evidence="4 11" id="KW-0479">Metal-binding</keyword>
<evidence type="ECO:0000256" key="11">
    <source>
        <dbReference type="PIRSR" id="PIRSR001084-3"/>
    </source>
</evidence>
<dbReference type="Gene3D" id="3.20.20.80">
    <property type="entry name" value="Glycosidases"/>
    <property type="match status" value="1"/>
</dbReference>
<comment type="catalytic activity">
    <reaction evidence="1 8">
        <text>Hydrolysis of terminal non-reducing beta-D-galactose residues in beta-D-galactosides.</text>
        <dbReference type="EC" id="3.2.1.23"/>
    </reaction>
</comment>
<gene>
    <name evidence="14" type="ORF">AUJ66_00260</name>
</gene>
<evidence type="ECO:0000256" key="3">
    <source>
        <dbReference type="ARBA" id="ARBA00012756"/>
    </source>
</evidence>
<dbReference type="PIRSF" id="PIRSF001084">
    <property type="entry name" value="B-galactosidase"/>
    <property type="match status" value="1"/>
</dbReference>
<dbReference type="Gene3D" id="3.40.50.880">
    <property type="match status" value="1"/>
</dbReference>
<feature type="active site" description="Proton donor" evidence="9">
    <location>
        <position position="142"/>
    </location>
</feature>
<dbReference type="PANTHER" id="PTHR36447">
    <property type="entry name" value="BETA-GALACTOSIDASE GANA"/>
    <property type="match status" value="1"/>
</dbReference>
<evidence type="ECO:0000256" key="8">
    <source>
        <dbReference type="PIRNR" id="PIRNR001084"/>
    </source>
</evidence>
<dbReference type="InterPro" id="IPR013738">
    <property type="entry name" value="Beta_galactosidase_Trimer"/>
</dbReference>
<dbReference type="InterPro" id="IPR013780">
    <property type="entry name" value="Glyco_hydro_b"/>
</dbReference>
<dbReference type="InterPro" id="IPR017853">
    <property type="entry name" value="GH"/>
</dbReference>
<feature type="binding site" evidence="11">
    <location>
        <position position="107"/>
    </location>
    <ligand>
        <name>Zn(2+)</name>
        <dbReference type="ChEBI" id="CHEBI:29105"/>
    </ligand>
</feature>
<evidence type="ECO:0000256" key="7">
    <source>
        <dbReference type="ARBA" id="ARBA00023295"/>
    </source>
</evidence>
<dbReference type="SUPFAM" id="SSF52317">
    <property type="entry name" value="Class I glutamine amidotransferase-like"/>
    <property type="match status" value="1"/>
</dbReference>
<name>A0A1J4SJG4_9BACT</name>
<evidence type="ECO:0000256" key="9">
    <source>
        <dbReference type="PIRSR" id="PIRSR001084-1"/>
    </source>
</evidence>